<keyword evidence="3" id="KW-1185">Reference proteome</keyword>
<dbReference type="Pfam" id="PF00582">
    <property type="entry name" value="Usp"/>
    <property type="match status" value="1"/>
</dbReference>
<evidence type="ECO:0000313" key="3">
    <source>
        <dbReference type="Proteomes" id="UP000653099"/>
    </source>
</evidence>
<dbReference type="EMBL" id="BMOC01000009">
    <property type="protein sequence ID" value="GGJ07644.1"/>
    <property type="molecule type" value="Genomic_DNA"/>
</dbReference>
<dbReference type="RefSeq" id="WP_229663794.1">
    <property type="nucleotide sequence ID" value="NZ_BMOC01000009.1"/>
</dbReference>
<evidence type="ECO:0000313" key="2">
    <source>
        <dbReference type="EMBL" id="GGJ07644.1"/>
    </source>
</evidence>
<accession>A0A830EI95</accession>
<dbReference type="Proteomes" id="UP000653099">
    <property type="component" value="Unassembled WGS sequence"/>
</dbReference>
<dbReference type="InterPro" id="IPR006015">
    <property type="entry name" value="Universal_stress_UspA"/>
</dbReference>
<name>A0A830EI95_9EURY</name>
<sequence>MRESAPTVLVPVDVSGDERPDPDLLALLRPAKVVLVGWYPVPDQTALEQMQAEHEEAAVARIEDVAAEFPEDTDVETLVVFTRDRTETVDRVADDYGAAVVVIPEEVRVVERVLVPVRGDVNLDRVLSVVAALLHESEASVTLFHAAPAGDEDPSVGTTLLSGAADRLADAGIDDNRIDTVAVESDTPIDDIVDAATNHDVLVLGESEPSLVAQILGDAPSRIIRESGRPVLVVRDVE</sequence>
<evidence type="ECO:0000259" key="1">
    <source>
        <dbReference type="Pfam" id="PF00582"/>
    </source>
</evidence>
<comment type="caution">
    <text evidence="2">The sequence shown here is derived from an EMBL/GenBank/DDBJ whole genome shotgun (WGS) entry which is preliminary data.</text>
</comment>
<dbReference type="PRINTS" id="PR01438">
    <property type="entry name" value="UNVRSLSTRESS"/>
</dbReference>
<protein>
    <submittedName>
        <fullName evidence="2">Universal stress protein</fullName>
    </submittedName>
</protein>
<dbReference type="Gene3D" id="3.40.50.12370">
    <property type="match status" value="1"/>
</dbReference>
<dbReference type="InterPro" id="IPR006016">
    <property type="entry name" value="UspA"/>
</dbReference>
<dbReference type="AlphaFoldDB" id="A0A830EI95"/>
<organism evidence="2 3">
    <name type="scientific">Halobellus salinus</name>
    <dbReference type="NCBI Taxonomy" id="931585"/>
    <lineage>
        <taxon>Archaea</taxon>
        <taxon>Methanobacteriati</taxon>
        <taxon>Methanobacteriota</taxon>
        <taxon>Stenosarchaea group</taxon>
        <taxon>Halobacteria</taxon>
        <taxon>Halobacteriales</taxon>
        <taxon>Haloferacaceae</taxon>
        <taxon>Halobellus</taxon>
    </lineage>
</organism>
<gene>
    <name evidence="2" type="primary">usp12</name>
    <name evidence="2" type="ORF">GCM10008995_16880</name>
</gene>
<reference evidence="2" key="2">
    <citation type="submission" date="2020-09" db="EMBL/GenBank/DDBJ databases">
        <authorList>
            <person name="Sun Q."/>
            <person name="Ohkuma M."/>
        </authorList>
    </citation>
    <scope>NUCLEOTIDE SEQUENCE</scope>
    <source>
        <strain evidence="2">JCM 14359</strain>
    </source>
</reference>
<reference evidence="2" key="1">
    <citation type="journal article" date="2014" name="Int. J. Syst. Evol. Microbiol.">
        <title>Complete genome sequence of Corynebacterium casei LMG S-19264T (=DSM 44701T), isolated from a smear-ripened cheese.</title>
        <authorList>
            <consortium name="US DOE Joint Genome Institute (JGI-PGF)"/>
            <person name="Walter F."/>
            <person name="Albersmeier A."/>
            <person name="Kalinowski J."/>
            <person name="Ruckert C."/>
        </authorList>
    </citation>
    <scope>NUCLEOTIDE SEQUENCE</scope>
    <source>
        <strain evidence="2">JCM 14359</strain>
    </source>
</reference>
<feature type="domain" description="UspA" evidence="1">
    <location>
        <begin position="111"/>
        <end position="235"/>
    </location>
</feature>
<dbReference type="SUPFAM" id="SSF52402">
    <property type="entry name" value="Adenine nucleotide alpha hydrolases-like"/>
    <property type="match status" value="2"/>
</dbReference>
<proteinExistence type="predicted"/>